<proteinExistence type="predicted"/>
<accession>A0A1G6NFW8</accession>
<dbReference type="PANTHER" id="PTHR47197">
    <property type="entry name" value="PROTEIN NIRF"/>
    <property type="match status" value="1"/>
</dbReference>
<feature type="domain" description="Peptidase C14 caspase" evidence="2">
    <location>
        <begin position="857"/>
        <end position="1062"/>
    </location>
</feature>
<dbReference type="InterPro" id="IPR011047">
    <property type="entry name" value="Quinoprotein_ADH-like_sf"/>
</dbReference>
<dbReference type="EMBL" id="FMZO01000003">
    <property type="protein sequence ID" value="SDC66611.1"/>
    <property type="molecule type" value="Genomic_DNA"/>
</dbReference>
<evidence type="ECO:0000256" key="1">
    <source>
        <dbReference type="SAM" id="SignalP"/>
    </source>
</evidence>
<dbReference type="RefSeq" id="WP_090389424.1">
    <property type="nucleotide sequence ID" value="NZ_FMZO01000003.1"/>
</dbReference>
<evidence type="ECO:0000313" key="3">
    <source>
        <dbReference type="EMBL" id="SDC66611.1"/>
    </source>
</evidence>
<keyword evidence="1" id="KW-0732">Signal</keyword>
<dbReference type="SUPFAM" id="SSF50998">
    <property type="entry name" value="Quinoprotein alcohol dehydrogenase-like"/>
    <property type="match status" value="1"/>
</dbReference>
<dbReference type="STRING" id="1285928.SAMN04487894_103258"/>
<evidence type="ECO:0000313" key="4">
    <source>
        <dbReference type="Proteomes" id="UP000198757"/>
    </source>
</evidence>
<keyword evidence="4" id="KW-1185">Reference proteome</keyword>
<dbReference type="AlphaFoldDB" id="A0A1G6NFW8"/>
<dbReference type="GO" id="GO:0006508">
    <property type="term" value="P:proteolysis"/>
    <property type="evidence" value="ECO:0007669"/>
    <property type="project" value="InterPro"/>
</dbReference>
<dbReference type="InterPro" id="IPR011600">
    <property type="entry name" value="Pept_C14_caspase"/>
</dbReference>
<dbReference type="OrthoDB" id="1492850at2"/>
<dbReference type="GO" id="GO:0004197">
    <property type="term" value="F:cysteine-type endopeptidase activity"/>
    <property type="evidence" value="ECO:0007669"/>
    <property type="project" value="InterPro"/>
</dbReference>
<dbReference type="InterPro" id="IPR051200">
    <property type="entry name" value="Host-pathogen_enzymatic-act"/>
</dbReference>
<dbReference type="InterPro" id="IPR015943">
    <property type="entry name" value="WD40/YVTN_repeat-like_dom_sf"/>
</dbReference>
<protein>
    <submittedName>
        <fullName evidence="3">WD-40 repeat-containing protein</fullName>
    </submittedName>
</protein>
<reference evidence="4" key="1">
    <citation type="submission" date="2016-10" db="EMBL/GenBank/DDBJ databases">
        <authorList>
            <person name="Varghese N."/>
            <person name="Submissions S."/>
        </authorList>
    </citation>
    <scope>NUCLEOTIDE SEQUENCE [LARGE SCALE GENOMIC DNA]</scope>
    <source>
        <strain evidence="4">DSM 25811 / CCM 8410 / LMG 26954 / E90</strain>
    </source>
</reference>
<feature type="signal peptide" evidence="1">
    <location>
        <begin position="1"/>
        <end position="18"/>
    </location>
</feature>
<dbReference type="Proteomes" id="UP000198757">
    <property type="component" value="Unassembled WGS sequence"/>
</dbReference>
<dbReference type="PANTHER" id="PTHR47197:SF3">
    <property type="entry name" value="DIHYDRO-HEME D1 DEHYDROGENASE"/>
    <property type="match status" value="1"/>
</dbReference>
<dbReference type="SUPFAM" id="SSF63825">
    <property type="entry name" value="YWTD domain"/>
    <property type="match status" value="1"/>
</dbReference>
<dbReference type="Pfam" id="PF00656">
    <property type="entry name" value="Peptidase_C14"/>
    <property type="match status" value="1"/>
</dbReference>
<feature type="chain" id="PRO_5011574241" evidence="1">
    <location>
        <begin position="19"/>
        <end position="1103"/>
    </location>
</feature>
<sequence>MRAAFSLFLLIMVGAVGAQPVSLIVPSGHAKSIERITASPDGKYVASISYKTVLVWDVASNKKIHEVNLDISLFASETNALSITDKLDKVLACTNSGLFCYNIQSGQKIFSEGGITSGAAFGQNGTVVYAVDNGSFNVLDANSGKKILAVYKAVNSSANKCRFYELGNNRLLVLYYFGWSIINTVTGEIVLKKEFKDIYSLKMDAYDYNPGNNTVIGLRNDSLIAYDINTAHVEKTKKPLYNPRGFCISSADQLVLFSADYKRQDYKIEVMRLPAFDVIKTATLSAAEVPGAIYYGDRAAAVAGKVFFNNDRTVFFFNPATATYERKFNNRIADFQPFFVYGNLSQRLMADRELRFATNDNGIRQFNAANYKPESYVQGPDRVTNRVVLSGDGKLAVTVDKKAVLLNAVTGKAIRTITLPATIDPERCFFFFNYNNTKLVCCEGLKGSLTAIDITTGAAAKLATLGELIMEASASVDGKYFAGITSKSNMRYLTIYDLEKRATVMNKRLCDPSKDAGCPTSIHFLNDSYYIITTSQQQNVNVYKADDAAYISSFQLPHYNPFLILGGDLKSDMIAIGEVGQFQVGAHNLKLVTRDGKLLKEFKSVDNSYFLKATFSADAKVMFTPTTQKGVQVWDVRTGKLLGTYYLVEKSGEYVFVSPEGLFDGSVEGMKELYFVKNNKPIPLEKLYERYFTPDLLRRKINGEQFSPPDVAGLLDAPTVSIAYAAAQRNLEVADDRPVFQNTTGAAEITVTARAAESTIDEIRLFHNGKIVTLVTRNLIVADDQSGTAVKKYTIPLLPGSNTIRAVALNAQRTESDPDEITVLYQSGTNNSNEPKPVNKRNAAVAMIDKNATMYLVVIGINAYKNTGMSLNYALADATAFKEEVERDAKTVLSNIKTYFITDHAADKAGITNAINEVRQKAKPQDVFMFYYAGHGVIANGNKEFYLVPNDVADLKNVDEVLKTNGIAAKELQKFAIDIQAQKQLFILDACQSAGAFAEMLSADGNQQKNIALVARSTGTHWMAASGAQQFANEFSTLGHGAFTYVLLQALKGAAANDKMITVDGLKDYMQTGVPELMKKYNGSQQTPASYGFGNDFPVELLK</sequence>
<gene>
    <name evidence="3" type="ORF">SAMN04487894_103258</name>
</gene>
<dbReference type="InterPro" id="IPR029030">
    <property type="entry name" value="Caspase-like_dom_sf"/>
</dbReference>
<dbReference type="Gene3D" id="2.130.10.10">
    <property type="entry name" value="YVTN repeat-like/Quinoprotein amine dehydrogenase"/>
    <property type="match status" value="2"/>
</dbReference>
<dbReference type="Gene3D" id="3.40.50.1460">
    <property type="match status" value="1"/>
</dbReference>
<dbReference type="SUPFAM" id="SSF52129">
    <property type="entry name" value="Caspase-like"/>
    <property type="match status" value="1"/>
</dbReference>
<organism evidence="3 4">
    <name type="scientific">Niabella drilacis (strain DSM 25811 / CCM 8410 / CCUG 62505 / LMG 26954 / E90)</name>
    <dbReference type="NCBI Taxonomy" id="1285928"/>
    <lineage>
        <taxon>Bacteria</taxon>
        <taxon>Pseudomonadati</taxon>
        <taxon>Bacteroidota</taxon>
        <taxon>Chitinophagia</taxon>
        <taxon>Chitinophagales</taxon>
        <taxon>Chitinophagaceae</taxon>
        <taxon>Niabella</taxon>
    </lineage>
</organism>
<name>A0A1G6NFW8_NIADE</name>
<evidence type="ECO:0000259" key="2">
    <source>
        <dbReference type="Pfam" id="PF00656"/>
    </source>
</evidence>